<accession>A0A074Z6L8</accession>
<dbReference type="GeneID" id="20328944"/>
<proteinExistence type="predicted"/>
<dbReference type="EMBL" id="KL596878">
    <property type="protein sequence ID" value="KER22831.1"/>
    <property type="molecule type" value="Genomic_DNA"/>
</dbReference>
<dbReference type="KEGG" id="ovi:T265_14778"/>
<name>A0A074Z6L8_OPIVI</name>
<dbReference type="AlphaFoldDB" id="A0A074Z6L8"/>
<dbReference type="Proteomes" id="UP000054324">
    <property type="component" value="Unassembled WGS sequence"/>
</dbReference>
<organism evidence="1 2">
    <name type="scientific">Opisthorchis viverrini</name>
    <name type="common">Southeast Asian liver fluke</name>
    <dbReference type="NCBI Taxonomy" id="6198"/>
    <lineage>
        <taxon>Eukaryota</taxon>
        <taxon>Metazoa</taxon>
        <taxon>Spiralia</taxon>
        <taxon>Lophotrochozoa</taxon>
        <taxon>Platyhelminthes</taxon>
        <taxon>Trematoda</taxon>
        <taxon>Digenea</taxon>
        <taxon>Opisthorchiida</taxon>
        <taxon>Opisthorchiata</taxon>
        <taxon>Opisthorchiidae</taxon>
        <taxon>Opisthorchis</taxon>
    </lineage>
</organism>
<reference evidence="1 2" key="1">
    <citation type="submission" date="2013-11" db="EMBL/GenBank/DDBJ databases">
        <title>Opisthorchis viverrini - life in the bile duct.</title>
        <authorList>
            <person name="Young N.D."/>
            <person name="Nagarajan N."/>
            <person name="Lin S.J."/>
            <person name="Korhonen P.K."/>
            <person name="Jex A.R."/>
            <person name="Hall R.S."/>
            <person name="Safavi-Hemami H."/>
            <person name="Kaewkong W."/>
            <person name="Bertrand D."/>
            <person name="Gao S."/>
            <person name="Seet Q."/>
            <person name="Wongkham S."/>
            <person name="Teh B.T."/>
            <person name="Wongkham C."/>
            <person name="Intapan P.M."/>
            <person name="Maleewong W."/>
            <person name="Yang X."/>
            <person name="Hu M."/>
            <person name="Wang Z."/>
            <person name="Hofmann A."/>
            <person name="Sternberg P.W."/>
            <person name="Tan P."/>
            <person name="Wang J."/>
            <person name="Gasser R.B."/>
        </authorList>
    </citation>
    <scope>NUCLEOTIDE SEQUENCE [LARGE SCALE GENOMIC DNA]</scope>
</reference>
<dbReference type="CTD" id="20328944"/>
<protein>
    <submittedName>
        <fullName evidence="1">Uncharacterized protein</fullName>
    </submittedName>
</protein>
<evidence type="ECO:0000313" key="1">
    <source>
        <dbReference type="EMBL" id="KER22831.1"/>
    </source>
</evidence>
<gene>
    <name evidence="1" type="ORF">T265_14778</name>
</gene>
<keyword evidence="2" id="KW-1185">Reference proteome</keyword>
<feature type="non-terminal residue" evidence="1">
    <location>
        <position position="75"/>
    </location>
</feature>
<sequence>NPSNLPYSGHVFNSCNGNSSTYYNDKLQHKAVTRIKMKIPSPQPFKVGDVRNFSKDAEEVAETAELDTDGVFWRR</sequence>
<feature type="non-terminal residue" evidence="1">
    <location>
        <position position="1"/>
    </location>
</feature>
<dbReference type="RefSeq" id="XP_009173439.1">
    <property type="nucleotide sequence ID" value="XM_009175175.1"/>
</dbReference>
<evidence type="ECO:0000313" key="2">
    <source>
        <dbReference type="Proteomes" id="UP000054324"/>
    </source>
</evidence>